<gene>
    <name evidence="4" type="primary">msrA</name>
    <name evidence="7" type="ORF">SAMN05444278_1012</name>
</gene>
<comment type="catalytic activity">
    <reaction evidence="3 4">
        <text>[thioredoxin]-disulfide + L-methionine + H2O = L-methionine (S)-S-oxide + [thioredoxin]-dithiol</text>
        <dbReference type="Rhea" id="RHEA:19993"/>
        <dbReference type="Rhea" id="RHEA-COMP:10698"/>
        <dbReference type="Rhea" id="RHEA-COMP:10700"/>
        <dbReference type="ChEBI" id="CHEBI:15377"/>
        <dbReference type="ChEBI" id="CHEBI:29950"/>
        <dbReference type="ChEBI" id="CHEBI:50058"/>
        <dbReference type="ChEBI" id="CHEBI:57844"/>
        <dbReference type="ChEBI" id="CHEBI:58772"/>
        <dbReference type="EC" id="1.8.4.11"/>
    </reaction>
</comment>
<dbReference type="Gene3D" id="3.30.1060.10">
    <property type="entry name" value="Peptide methionine sulphoxide reductase MsrA"/>
    <property type="match status" value="1"/>
</dbReference>
<dbReference type="OrthoDB" id="4174719at2"/>
<feature type="signal peptide" evidence="5">
    <location>
        <begin position="1"/>
        <end position="22"/>
    </location>
</feature>
<dbReference type="NCBIfam" id="TIGR00401">
    <property type="entry name" value="msrA"/>
    <property type="match status" value="1"/>
</dbReference>
<evidence type="ECO:0000259" key="6">
    <source>
        <dbReference type="Pfam" id="PF01625"/>
    </source>
</evidence>
<accession>A0A1M4S8C0</accession>
<dbReference type="EC" id="1.8.4.11" evidence="4"/>
<comment type="function">
    <text evidence="4">Has an important function as a repair enzyme for proteins that have been inactivated by oxidation. Catalyzes the reversible oxidation-reduction of methionine sulfoxide in proteins to methionine.</text>
</comment>
<proteinExistence type="inferred from homology"/>
<dbReference type="GO" id="GO:0008113">
    <property type="term" value="F:peptide-methionine (S)-S-oxide reductase activity"/>
    <property type="evidence" value="ECO:0007669"/>
    <property type="project" value="UniProtKB-UniRule"/>
</dbReference>
<evidence type="ECO:0000256" key="5">
    <source>
        <dbReference type="SAM" id="SignalP"/>
    </source>
</evidence>
<feature type="domain" description="Peptide methionine sulphoxide reductase MsrA" evidence="6">
    <location>
        <begin position="40"/>
        <end position="188"/>
    </location>
</feature>
<organism evidence="7 8">
    <name type="scientific">Psychroflexus salarius</name>
    <dbReference type="NCBI Taxonomy" id="1155689"/>
    <lineage>
        <taxon>Bacteria</taxon>
        <taxon>Pseudomonadati</taxon>
        <taxon>Bacteroidota</taxon>
        <taxon>Flavobacteriia</taxon>
        <taxon>Flavobacteriales</taxon>
        <taxon>Flavobacteriaceae</taxon>
        <taxon>Psychroflexus</taxon>
    </lineage>
</organism>
<dbReference type="EMBL" id="FQTW01000001">
    <property type="protein sequence ID" value="SHE28408.1"/>
    <property type="molecule type" value="Genomic_DNA"/>
</dbReference>
<keyword evidence="1 4" id="KW-0560">Oxidoreductase</keyword>
<protein>
    <recommendedName>
        <fullName evidence="4">Peptide methionine sulfoxide reductase MsrA</fullName>
        <shortName evidence="4">Protein-methionine-S-oxide reductase</shortName>
        <ecNumber evidence="4">1.8.4.11</ecNumber>
    </recommendedName>
    <alternativeName>
        <fullName evidence="4">Peptide-methionine (S)-S-oxide reductase</fullName>
        <shortName evidence="4">Peptide Met(O) reductase</shortName>
    </alternativeName>
</protein>
<dbReference type="InterPro" id="IPR002569">
    <property type="entry name" value="Met_Sox_Rdtase_MsrA_dom"/>
</dbReference>
<feature type="chain" id="PRO_5012341126" description="Peptide methionine sulfoxide reductase MsrA" evidence="5">
    <location>
        <begin position="23"/>
        <end position="213"/>
    </location>
</feature>
<dbReference type="Proteomes" id="UP000184462">
    <property type="component" value="Unassembled WGS sequence"/>
</dbReference>
<dbReference type="InterPro" id="IPR036509">
    <property type="entry name" value="Met_Sox_Rdtase_MsrA_sf"/>
</dbReference>
<dbReference type="AlphaFoldDB" id="A0A1M4S8C0"/>
<keyword evidence="8" id="KW-1185">Reference proteome</keyword>
<dbReference type="PANTHER" id="PTHR43774:SF1">
    <property type="entry name" value="PEPTIDE METHIONINE SULFOXIDE REDUCTASE MSRA 2"/>
    <property type="match status" value="1"/>
</dbReference>
<evidence type="ECO:0000256" key="1">
    <source>
        <dbReference type="ARBA" id="ARBA00023002"/>
    </source>
</evidence>
<dbReference type="RefSeq" id="WP_073190232.1">
    <property type="nucleotide sequence ID" value="NZ_FQTW01000001.1"/>
</dbReference>
<comment type="similarity">
    <text evidence="4">Belongs to the MsrA Met sulfoxide reductase family.</text>
</comment>
<evidence type="ECO:0000256" key="3">
    <source>
        <dbReference type="ARBA" id="ARBA00048782"/>
    </source>
</evidence>
<dbReference type="Pfam" id="PF01625">
    <property type="entry name" value="PMSR"/>
    <property type="match status" value="1"/>
</dbReference>
<keyword evidence="5" id="KW-0732">Signal</keyword>
<feature type="active site" evidence="4">
    <location>
        <position position="47"/>
    </location>
</feature>
<dbReference type="PROSITE" id="PS51257">
    <property type="entry name" value="PROKAR_LIPOPROTEIN"/>
    <property type="match status" value="1"/>
</dbReference>
<sequence length="213" mass="24619">MRRYNYFILGLILILQSCTTSAQSETPSEIESKKYKQFSKAYFASGCFWCVETIYESVKGVKEVYSGYSGGFTKNPTYASSNTGKTGHAESVMVIYDENKINFSTLVDVYFGSQNISQKNGQGPDIGSQYRSIIFFKNSDEKKVINSKIKKLEDKGIYVAAEIKKFENFWFAEEYHQNYKTKHPNNSYIQNVSNPRFKRFKLKFSELIKKNKQ</sequence>
<dbReference type="HAMAP" id="MF_01401">
    <property type="entry name" value="MsrA"/>
    <property type="match status" value="1"/>
</dbReference>
<dbReference type="PANTHER" id="PTHR43774">
    <property type="entry name" value="PEPTIDE METHIONINE SULFOXIDE REDUCTASE"/>
    <property type="match status" value="1"/>
</dbReference>
<evidence type="ECO:0000313" key="7">
    <source>
        <dbReference type="EMBL" id="SHE28408.1"/>
    </source>
</evidence>
<evidence type="ECO:0000313" key="8">
    <source>
        <dbReference type="Proteomes" id="UP000184462"/>
    </source>
</evidence>
<evidence type="ECO:0000256" key="4">
    <source>
        <dbReference type="HAMAP-Rule" id="MF_01401"/>
    </source>
</evidence>
<evidence type="ECO:0000256" key="2">
    <source>
        <dbReference type="ARBA" id="ARBA00047806"/>
    </source>
</evidence>
<comment type="catalytic activity">
    <reaction evidence="2 4">
        <text>L-methionyl-[protein] + [thioredoxin]-disulfide + H2O = L-methionyl-(S)-S-oxide-[protein] + [thioredoxin]-dithiol</text>
        <dbReference type="Rhea" id="RHEA:14217"/>
        <dbReference type="Rhea" id="RHEA-COMP:10698"/>
        <dbReference type="Rhea" id="RHEA-COMP:10700"/>
        <dbReference type="Rhea" id="RHEA-COMP:12313"/>
        <dbReference type="Rhea" id="RHEA-COMP:12315"/>
        <dbReference type="ChEBI" id="CHEBI:15377"/>
        <dbReference type="ChEBI" id="CHEBI:16044"/>
        <dbReference type="ChEBI" id="CHEBI:29950"/>
        <dbReference type="ChEBI" id="CHEBI:44120"/>
        <dbReference type="ChEBI" id="CHEBI:50058"/>
        <dbReference type="EC" id="1.8.4.11"/>
    </reaction>
</comment>
<dbReference type="GO" id="GO:0033744">
    <property type="term" value="F:L-methionine:thioredoxin-disulfide S-oxidoreductase activity"/>
    <property type="evidence" value="ECO:0007669"/>
    <property type="project" value="RHEA"/>
</dbReference>
<dbReference type="STRING" id="1155689.SAMN05444278_1012"/>
<name>A0A1M4S8C0_9FLAO</name>
<dbReference type="SUPFAM" id="SSF55068">
    <property type="entry name" value="Peptide methionine sulfoxide reductase"/>
    <property type="match status" value="1"/>
</dbReference>
<reference evidence="7 8" key="1">
    <citation type="submission" date="2016-11" db="EMBL/GenBank/DDBJ databases">
        <authorList>
            <person name="Jaros S."/>
            <person name="Januszkiewicz K."/>
            <person name="Wedrychowicz H."/>
        </authorList>
    </citation>
    <scope>NUCLEOTIDE SEQUENCE [LARGE SCALE GENOMIC DNA]</scope>
    <source>
        <strain evidence="7 8">DSM 25661</strain>
    </source>
</reference>